<reference evidence="2 3" key="1">
    <citation type="journal article" date="2021" name="Pathogens">
        <title>Isolation and Characterization of Kingella bonacorsii sp. nov., A Novel Kingella Species Detected in a Stable Periodontitis Subject.</title>
        <authorList>
            <person name="Antezack A."/>
            <person name="Boxberger M."/>
            <person name="Rolland C."/>
            <person name="Monnet-Corti V."/>
            <person name="La Scola B."/>
        </authorList>
    </citation>
    <scope>NUCLEOTIDE SEQUENCE [LARGE SCALE GENOMIC DNA]</scope>
    <source>
        <strain evidence="2 3">Marseille-Q4569</strain>
    </source>
</reference>
<dbReference type="PROSITE" id="PS50965">
    <property type="entry name" value="NERD"/>
    <property type="match status" value="1"/>
</dbReference>
<organism evidence="2 3">
    <name type="scientific">Kingella bonacorsii</name>
    <dbReference type="NCBI Taxonomy" id="2796361"/>
    <lineage>
        <taxon>Bacteria</taxon>
        <taxon>Pseudomonadati</taxon>
        <taxon>Pseudomonadota</taxon>
        <taxon>Betaproteobacteria</taxon>
        <taxon>Neisseriales</taxon>
        <taxon>Neisseriaceae</taxon>
        <taxon>Kingella</taxon>
    </lineage>
</organism>
<dbReference type="EMBL" id="JAEHNZ010000003">
    <property type="protein sequence ID" value="MBK0396818.1"/>
    <property type="molecule type" value="Genomic_DNA"/>
</dbReference>
<feature type="domain" description="NERD" evidence="1">
    <location>
        <begin position="44"/>
        <end position="163"/>
    </location>
</feature>
<evidence type="ECO:0000313" key="2">
    <source>
        <dbReference type="EMBL" id="MBK0396818.1"/>
    </source>
</evidence>
<accession>A0ABS1BU82</accession>
<evidence type="ECO:0000259" key="1">
    <source>
        <dbReference type="PROSITE" id="PS50965"/>
    </source>
</evidence>
<protein>
    <submittedName>
        <fullName evidence="2">NERD domain-containing protein</fullName>
    </submittedName>
</protein>
<proteinExistence type="predicted"/>
<name>A0ABS1BU82_9NEIS</name>
<evidence type="ECO:0000313" key="3">
    <source>
        <dbReference type="Proteomes" id="UP000614058"/>
    </source>
</evidence>
<keyword evidence="3" id="KW-1185">Reference proteome</keyword>
<comment type="caution">
    <text evidence="2">The sequence shown here is derived from an EMBL/GenBank/DDBJ whole genome shotgun (WGS) entry which is preliminary data.</text>
</comment>
<dbReference type="Pfam" id="PF08378">
    <property type="entry name" value="NERD"/>
    <property type="match status" value="1"/>
</dbReference>
<dbReference type="Proteomes" id="UP000614058">
    <property type="component" value="Unassembled WGS sequence"/>
</dbReference>
<dbReference type="RefSeq" id="WP_200522876.1">
    <property type="nucleotide sequence ID" value="NZ_JAEHNZ010000003.1"/>
</dbReference>
<dbReference type="InterPro" id="IPR011528">
    <property type="entry name" value="NERD"/>
</dbReference>
<sequence>MLIKEMDERARERDLAELNALLQLPYVPAYTKEQIKKTIRNIQSGLKGEKDAAYHINFYYENHKNWAVIHDLRLEVDGHSAQIDHLLIDRFLEIYVCESKRFNEGIGINEHGEFFSVNADRKHKAIESPIEQNNRHKLILKRLFDSDEIILPTRLGLKMKPSLHSLILIANTSKIYRPKNGKNVDDLDRVIKVEHLRKRIEKDFMGNSPSELIHQFTSAAKIISSETLEEFAEDLASLHTPLKTNWKKRFGISDRQPEITVRASTPQAAATIAPKPTNAPSAPAITQPAAPQPTQPQRLFCAACKKTVSPNVANYCWNNQARFHGKVYCYDCQRNVGKT</sequence>
<gene>
    <name evidence="2" type="ORF">JDW22_09595</name>
</gene>